<keyword evidence="2" id="KW-0966">Cell projection</keyword>
<protein>
    <submittedName>
        <fullName evidence="2">Flagellar M-ring protein FliF</fullName>
    </submittedName>
</protein>
<sequence>MVQRLSVAVVVNYTSDKAGKPIALSKDQLAQVESLTREAMGFSTVRGDTLNVVNTPFTASDDTRGSSLPFWQQQSFFDQLLNAGRYLLILLVAWILWRKLLRPMLAKKQVADKAAASVNNIVQTAQAAETVKQSKEELALRKKNQQRVSAEVQAQRIRELADKDPRVVALVIRQWMSNDQ</sequence>
<dbReference type="InterPro" id="IPR043427">
    <property type="entry name" value="YscJ/FliF"/>
</dbReference>
<dbReference type="AlphaFoldDB" id="A0AB72ZLN2"/>
<dbReference type="GO" id="GO:0071973">
    <property type="term" value="P:bacterial-type flagellum-dependent cell motility"/>
    <property type="evidence" value="ECO:0007669"/>
    <property type="project" value="InterPro"/>
</dbReference>
<comment type="caution">
    <text evidence="2">The sequence shown here is derived from an EMBL/GenBank/DDBJ whole genome shotgun (WGS) entry which is preliminary data.</text>
</comment>
<dbReference type="Proteomes" id="UP000003231">
    <property type="component" value="Unassembled WGS sequence"/>
</dbReference>
<dbReference type="EMBL" id="AKRT01000272">
    <property type="protein sequence ID" value="EIR19552.1"/>
    <property type="molecule type" value="Genomic_DNA"/>
</dbReference>
<reference evidence="2 3" key="1">
    <citation type="submission" date="2012-05" db="EMBL/GenBank/DDBJ databases">
        <title>Genome sequence of Yersinia Pestis PY-08.</title>
        <authorList>
            <person name="Santana-Cruz I."/>
            <person name="Sengamalay N."/>
            <person name="McCracken C."/>
            <person name="Daugherty S.C."/>
            <person name="Maroo A."/>
            <person name="Vara P.G."/>
            <person name="Tallon L.J."/>
            <person name="Sadzewicz L."/>
            <person name="Vinetz J.M."/>
            <person name="Cespedes Zambrano M.J."/>
            <person name="Fraser-Liggett C.M."/>
            <person name="Tettelin H."/>
        </authorList>
    </citation>
    <scope>NUCLEOTIDE SEQUENCE [LARGE SCALE GENOMIC DNA]</scope>
    <source>
        <strain evidence="2 3">PY-08</strain>
    </source>
</reference>
<evidence type="ECO:0000259" key="1">
    <source>
        <dbReference type="Pfam" id="PF08345"/>
    </source>
</evidence>
<dbReference type="GO" id="GO:0009431">
    <property type="term" value="C:bacterial-type flagellum basal body, MS ring"/>
    <property type="evidence" value="ECO:0007669"/>
    <property type="project" value="InterPro"/>
</dbReference>
<dbReference type="NCBIfam" id="TIGR00206">
    <property type="entry name" value="fliF"/>
    <property type="match status" value="1"/>
</dbReference>
<dbReference type="PANTHER" id="PTHR30046:SF0">
    <property type="entry name" value="FLAGELLAR M-RING PROTEIN"/>
    <property type="match status" value="1"/>
</dbReference>
<proteinExistence type="predicted"/>
<keyword evidence="2" id="KW-0969">Cilium</keyword>
<gene>
    <name evidence="2" type="ORF">YPPY08_2157</name>
</gene>
<dbReference type="InterPro" id="IPR000067">
    <property type="entry name" value="FlgMring_FliF"/>
</dbReference>
<keyword evidence="2" id="KW-0282">Flagellum</keyword>
<dbReference type="InterPro" id="IPR013556">
    <property type="entry name" value="Flag_M-ring_C"/>
</dbReference>
<dbReference type="PANTHER" id="PTHR30046">
    <property type="entry name" value="FLAGELLAR M-RING PROTEIN"/>
    <property type="match status" value="1"/>
</dbReference>
<organism evidence="2 3">
    <name type="scientific">Yersinia pestis PY-08</name>
    <dbReference type="NCBI Taxonomy" id="992134"/>
    <lineage>
        <taxon>Bacteria</taxon>
        <taxon>Pseudomonadati</taxon>
        <taxon>Pseudomonadota</taxon>
        <taxon>Gammaproteobacteria</taxon>
        <taxon>Enterobacterales</taxon>
        <taxon>Yersiniaceae</taxon>
        <taxon>Yersinia</taxon>
    </lineage>
</organism>
<accession>A0AB72ZLN2</accession>
<dbReference type="GO" id="GO:0003774">
    <property type="term" value="F:cytoskeletal motor activity"/>
    <property type="evidence" value="ECO:0007669"/>
    <property type="project" value="InterPro"/>
</dbReference>
<evidence type="ECO:0000313" key="3">
    <source>
        <dbReference type="Proteomes" id="UP000003231"/>
    </source>
</evidence>
<evidence type="ECO:0000313" key="2">
    <source>
        <dbReference type="EMBL" id="EIR19552.1"/>
    </source>
</evidence>
<dbReference type="Pfam" id="PF08345">
    <property type="entry name" value="YscJ_FliF_C"/>
    <property type="match status" value="1"/>
</dbReference>
<feature type="domain" description="Flagellar M-ring C-terminal" evidence="1">
    <location>
        <begin position="2"/>
        <end position="57"/>
    </location>
</feature>
<name>A0AB72ZLN2_YERPE</name>